<gene>
    <name evidence="1" type="ORF">EIY87_10985</name>
</gene>
<accession>A0A3R9DZL9</accession>
<name>A0A3R9DZL9_9PSEU</name>
<keyword evidence="2" id="KW-1185">Reference proteome</keyword>
<evidence type="ECO:0000313" key="1">
    <source>
        <dbReference type="EMBL" id="RSD21365.1"/>
    </source>
</evidence>
<evidence type="ECO:0000313" key="2">
    <source>
        <dbReference type="Proteomes" id="UP000267081"/>
    </source>
</evidence>
<dbReference type="AlphaFoldDB" id="A0A3R9DZL9"/>
<dbReference type="Proteomes" id="UP000267081">
    <property type="component" value="Unassembled WGS sequence"/>
</dbReference>
<protein>
    <submittedName>
        <fullName evidence="1">Uncharacterized protein</fullName>
    </submittedName>
</protein>
<comment type="caution">
    <text evidence="1">The sequence shown here is derived from an EMBL/GenBank/DDBJ whole genome shotgun (WGS) entry which is preliminary data.</text>
</comment>
<organism evidence="1 2">
    <name type="scientific">Amycolatopsis eburnea</name>
    <dbReference type="NCBI Taxonomy" id="2267691"/>
    <lineage>
        <taxon>Bacteria</taxon>
        <taxon>Bacillati</taxon>
        <taxon>Actinomycetota</taxon>
        <taxon>Actinomycetes</taxon>
        <taxon>Pseudonocardiales</taxon>
        <taxon>Pseudonocardiaceae</taxon>
        <taxon>Amycolatopsis</taxon>
    </lineage>
</organism>
<sequence>MTGFHADPAALDALARRLSDTSAEYAAAVPDLDVGDLGPPAVSDALAALALEWTGRIRGVHEDFAASAESVRAAAKAYRTTDAAAAEELGR</sequence>
<proteinExistence type="predicted"/>
<dbReference type="RefSeq" id="WP_125307591.1">
    <property type="nucleotide sequence ID" value="NZ_RSEC01000033.1"/>
</dbReference>
<reference evidence="1 2" key="1">
    <citation type="submission" date="2018-12" db="EMBL/GenBank/DDBJ databases">
        <title>Amycolatopsis eburnea sp. nov. actinomycete associate with arbuscular mycorrhiza fungal spore.</title>
        <authorList>
            <person name="Lumyong S."/>
            <person name="Chaiya L."/>
        </authorList>
    </citation>
    <scope>NUCLEOTIDE SEQUENCE [LARGE SCALE GENOMIC DNA]</scope>
    <source>
        <strain evidence="1 2">GLM-1</strain>
    </source>
</reference>
<dbReference type="EMBL" id="RSEC01000033">
    <property type="protein sequence ID" value="RSD21365.1"/>
    <property type="molecule type" value="Genomic_DNA"/>
</dbReference>